<dbReference type="InterPro" id="IPR048750">
    <property type="entry name" value="CCDC138_C"/>
</dbReference>
<feature type="domain" description="Coiled-coil-domain-containing protein 138 coiled-coil" evidence="4">
    <location>
        <begin position="207"/>
        <end position="262"/>
    </location>
</feature>
<evidence type="ECO:0000259" key="3">
    <source>
        <dbReference type="Pfam" id="PF21035"/>
    </source>
</evidence>
<comment type="caution">
    <text evidence="5">The sequence shown here is derived from an EMBL/GenBank/DDBJ whole genome shotgun (WGS) entry which is preliminary data.</text>
</comment>
<dbReference type="EMBL" id="CAJRST010001113">
    <property type="protein sequence ID" value="CAG5865463.1"/>
    <property type="molecule type" value="Genomic_DNA"/>
</dbReference>
<organism evidence="5 6">
    <name type="scientific">Menidia menidia</name>
    <name type="common">Atlantic silverside</name>
    <dbReference type="NCBI Taxonomy" id="238744"/>
    <lineage>
        <taxon>Eukaryota</taxon>
        <taxon>Metazoa</taxon>
        <taxon>Chordata</taxon>
        <taxon>Craniata</taxon>
        <taxon>Vertebrata</taxon>
        <taxon>Euteleostomi</taxon>
        <taxon>Actinopterygii</taxon>
        <taxon>Neopterygii</taxon>
        <taxon>Teleostei</taxon>
        <taxon>Neoteleostei</taxon>
        <taxon>Acanthomorphata</taxon>
        <taxon>Ovalentaria</taxon>
        <taxon>Atherinomorphae</taxon>
        <taxon>Atheriniformes</taxon>
        <taxon>Atherinopsidae</taxon>
        <taxon>Menidiinae</taxon>
        <taxon>Menidia</taxon>
    </lineage>
</organism>
<evidence type="ECO:0000259" key="4">
    <source>
        <dbReference type="Pfam" id="PF21037"/>
    </source>
</evidence>
<feature type="region of interest" description="Disordered" evidence="2">
    <location>
        <begin position="1"/>
        <end position="40"/>
    </location>
</feature>
<accession>A0A8S4AA00</accession>
<evidence type="ECO:0000256" key="2">
    <source>
        <dbReference type="SAM" id="MobiDB-lite"/>
    </source>
</evidence>
<dbReference type="InterPro" id="IPR048751">
    <property type="entry name" value="CCDC138_CC"/>
</dbReference>
<protein>
    <submittedName>
        <fullName evidence="5">(Atlantic silverside) hypothetical protein</fullName>
    </submittedName>
</protein>
<dbReference type="PANTHER" id="PTHR34523:SF1">
    <property type="entry name" value="COILED-COIL DOMAIN-CONTAINING PROTEIN 138"/>
    <property type="match status" value="1"/>
</dbReference>
<dbReference type="OrthoDB" id="2161164at2759"/>
<dbReference type="InterPro" id="IPR038798">
    <property type="entry name" value="CCDC138"/>
</dbReference>
<proteinExistence type="predicted"/>
<reference evidence="5" key="1">
    <citation type="submission" date="2021-05" db="EMBL/GenBank/DDBJ databases">
        <authorList>
            <person name="Tigano A."/>
        </authorList>
    </citation>
    <scope>NUCLEOTIDE SEQUENCE</scope>
</reference>
<dbReference type="Gene3D" id="1.20.5.340">
    <property type="match status" value="1"/>
</dbReference>
<feature type="coiled-coil region" evidence="1">
    <location>
        <begin position="133"/>
        <end position="257"/>
    </location>
</feature>
<feature type="domain" description="Coiled-coil" evidence="3">
    <location>
        <begin position="307"/>
        <end position="583"/>
    </location>
</feature>
<dbReference type="AlphaFoldDB" id="A0A8S4AA00"/>
<dbReference type="Pfam" id="PF21035">
    <property type="entry name" value="CCDC138_C"/>
    <property type="match status" value="1"/>
</dbReference>
<gene>
    <name evidence="5" type="ORF">MMEN_LOCUS2132</name>
</gene>
<keyword evidence="1" id="KW-0175">Coiled coil</keyword>
<keyword evidence="6" id="KW-1185">Reference proteome</keyword>
<name>A0A8S4AA00_9TELE</name>
<evidence type="ECO:0000256" key="1">
    <source>
        <dbReference type="SAM" id="Coils"/>
    </source>
</evidence>
<sequence length="584" mass="66178">MNQQFRDTDVSLTAGKTKQKDAGKSRQVPHSGGICSSPSNDAMRKFVLAHRPKPPSKEFIRGQSLHDSSYDLHAENTLVPESQDSEVQFTDTDMSLPSCLDSSSEFPETDRDRELLWSGQPSDFSSVALLNIYKELMTVYKQLKAERQSQQRRERELHEREKRLKQQEEAFRRLSGLETVHTRDMVMEEKHQQELSKLQDRIREKSKENKRLKSSYDTIKEQNDKMKKQLNELTGQNRKLGSQSKRLQARLENLQRKFELCTMLRGCQIRNVNSTECVKPHTKEKTSASGKCSEKVSPIQLKLLAFLLEWFLDGKLFSSAAGVEVKGLPPEVLMSERCIKVLPLLADQLQHAPLTEANLLLSLLRLVHWALGHLESSAQHVALSATLRRIGEAVSKGLEPPVSSISATGPVSIRPLCHSPCPNTRILSNLIILRTITQADVLSQALDRLCIELKCEESRGLYIHYGGVPVLLSVLRSGRAGLRSPIDILMQLTQQSCYLGLFLEACCCEEFFRTASNILKNPRLELSLLEKLSILLQKLSSIRKSHRLFELSSLHHQIEDLLPKVDPTHTFLCLNLQSILLNLQ</sequence>
<evidence type="ECO:0000313" key="5">
    <source>
        <dbReference type="EMBL" id="CAG5865463.1"/>
    </source>
</evidence>
<feature type="compositionally biased region" description="Polar residues" evidence="2">
    <location>
        <begin position="1"/>
        <end position="16"/>
    </location>
</feature>
<evidence type="ECO:0000313" key="6">
    <source>
        <dbReference type="Proteomes" id="UP000677803"/>
    </source>
</evidence>
<dbReference type="Proteomes" id="UP000677803">
    <property type="component" value="Unassembled WGS sequence"/>
</dbReference>
<dbReference type="Pfam" id="PF21037">
    <property type="entry name" value="CCDC138_cc"/>
    <property type="match status" value="1"/>
</dbReference>
<dbReference type="PANTHER" id="PTHR34523">
    <property type="entry name" value="COILED-COIL DOMAIN-CONTAINING PROTEIN 138"/>
    <property type="match status" value="1"/>
</dbReference>